<dbReference type="RefSeq" id="WP_204497949.1">
    <property type="nucleotide sequence ID" value="NZ_JAFBDR010000004.1"/>
</dbReference>
<evidence type="ECO:0000256" key="1">
    <source>
        <dbReference type="ARBA" id="ARBA00004370"/>
    </source>
</evidence>
<evidence type="ECO:0000259" key="4">
    <source>
        <dbReference type="Pfam" id="PF01757"/>
    </source>
</evidence>
<feature type="transmembrane region" description="Helical" evidence="3">
    <location>
        <begin position="182"/>
        <end position="202"/>
    </location>
</feature>
<dbReference type="EMBL" id="JAFBDR010000004">
    <property type="protein sequence ID" value="MBM7570518.1"/>
    <property type="molecule type" value="Genomic_DNA"/>
</dbReference>
<gene>
    <name evidence="5" type="ORF">JOC48_000996</name>
</gene>
<reference evidence="5 6" key="1">
    <citation type="submission" date="2021-01" db="EMBL/GenBank/DDBJ databases">
        <title>Genomic Encyclopedia of Type Strains, Phase IV (KMG-IV): sequencing the most valuable type-strain genomes for metagenomic binning, comparative biology and taxonomic classification.</title>
        <authorList>
            <person name="Goeker M."/>
        </authorList>
    </citation>
    <scope>NUCLEOTIDE SEQUENCE [LARGE SCALE GENOMIC DNA]</scope>
    <source>
        <strain evidence="5 6">DSM 23711</strain>
    </source>
</reference>
<dbReference type="Proteomes" id="UP001296943">
    <property type="component" value="Unassembled WGS sequence"/>
</dbReference>
<dbReference type="Pfam" id="PF01757">
    <property type="entry name" value="Acyl_transf_3"/>
    <property type="match status" value="1"/>
</dbReference>
<comment type="subcellular location">
    <subcellularLocation>
        <location evidence="1">Membrane</location>
    </subcellularLocation>
</comment>
<evidence type="ECO:0000313" key="6">
    <source>
        <dbReference type="Proteomes" id="UP001296943"/>
    </source>
</evidence>
<evidence type="ECO:0000256" key="3">
    <source>
        <dbReference type="SAM" id="Phobius"/>
    </source>
</evidence>
<keyword evidence="3" id="KW-0812">Transmembrane</keyword>
<name>A0ABS2MXL0_9BACI</name>
<dbReference type="InterPro" id="IPR002656">
    <property type="entry name" value="Acyl_transf_3_dom"/>
</dbReference>
<feature type="transmembrane region" description="Helical" evidence="3">
    <location>
        <begin position="12"/>
        <end position="31"/>
    </location>
</feature>
<evidence type="ECO:0000313" key="5">
    <source>
        <dbReference type="EMBL" id="MBM7570518.1"/>
    </source>
</evidence>
<keyword evidence="3" id="KW-0472">Membrane</keyword>
<dbReference type="PANTHER" id="PTHR37312:SF1">
    <property type="entry name" value="MEMBRANE-BOUND ACYLTRANSFERASE YKRP-RELATED"/>
    <property type="match status" value="1"/>
</dbReference>
<accession>A0ABS2MXL0</accession>
<sequence>MKREAFIDNAKVVLIFFVVFGHVIQPFTSQLSSIQLLYFWIYIFHMPAFIFLSGFFAKGLGNKGYIFKLAKRLLFPYFVFQLFYTGYYFTLGMDNWETTIFRPQWSLWFLLSLFCWHLMLVIFKRFPPIVGIILAIEIGIVAGHINQIGYTMSLSRTLVFFPFFLLGYWITKEQLLFVKGKVVKSVSLIVMAGVAAILWVIPEFSTYWLLGTQPYNNLGAPGVGGLVRLGVYVLAIMMAISILAWIPRKRNRFTHLGQKTLFIYLLHGIFIQFFRETEILKINHPIDVVGLAVISCLIVLILGSKPVVTVTQPLIEGRINRIAEIVRERSKKHEEIN</sequence>
<feature type="transmembrane region" description="Helical" evidence="3">
    <location>
        <begin position="222"/>
        <end position="244"/>
    </location>
</feature>
<feature type="transmembrane region" description="Helical" evidence="3">
    <location>
        <begin position="73"/>
        <end position="93"/>
    </location>
</feature>
<feature type="transmembrane region" description="Helical" evidence="3">
    <location>
        <begin position="130"/>
        <end position="148"/>
    </location>
</feature>
<organism evidence="5 6">
    <name type="scientific">Aquibacillus albus</name>
    <dbReference type="NCBI Taxonomy" id="1168171"/>
    <lineage>
        <taxon>Bacteria</taxon>
        <taxon>Bacillati</taxon>
        <taxon>Bacillota</taxon>
        <taxon>Bacilli</taxon>
        <taxon>Bacillales</taxon>
        <taxon>Bacillaceae</taxon>
        <taxon>Aquibacillus</taxon>
    </lineage>
</organism>
<keyword evidence="6" id="KW-1185">Reference proteome</keyword>
<comment type="similarity">
    <text evidence="2">Belongs to the acyltransferase 3 family.</text>
</comment>
<feature type="transmembrane region" description="Helical" evidence="3">
    <location>
        <begin position="37"/>
        <end position="61"/>
    </location>
</feature>
<feature type="domain" description="Acyltransferase 3" evidence="4">
    <location>
        <begin position="5"/>
        <end position="301"/>
    </location>
</feature>
<feature type="transmembrane region" description="Helical" evidence="3">
    <location>
        <begin position="154"/>
        <end position="170"/>
    </location>
</feature>
<dbReference type="PANTHER" id="PTHR37312">
    <property type="entry name" value="MEMBRANE-BOUND ACYLTRANSFERASE YKRP-RELATED"/>
    <property type="match status" value="1"/>
</dbReference>
<dbReference type="InterPro" id="IPR052734">
    <property type="entry name" value="Nod_factor_acetyltransferase"/>
</dbReference>
<feature type="transmembrane region" description="Helical" evidence="3">
    <location>
        <begin position="105"/>
        <end position="123"/>
    </location>
</feature>
<feature type="transmembrane region" description="Helical" evidence="3">
    <location>
        <begin position="256"/>
        <end position="274"/>
    </location>
</feature>
<evidence type="ECO:0000256" key="2">
    <source>
        <dbReference type="ARBA" id="ARBA00007400"/>
    </source>
</evidence>
<feature type="transmembrane region" description="Helical" evidence="3">
    <location>
        <begin position="286"/>
        <end position="303"/>
    </location>
</feature>
<protein>
    <submittedName>
        <fullName evidence="5">Fucose 4-O-acetylase-like acetyltransferase</fullName>
    </submittedName>
</protein>
<keyword evidence="3" id="KW-1133">Transmembrane helix</keyword>
<comment type="caution">
    <text evidence="5">The sequence shown here is derived from an EMBL/GenBank/DDBJ whole genome shotgun (WGS) entry which is preliminary data.</text>
</comment>
<proteinExistence type="inferred from homology"/>